<dbReference type="Gene3D" id="3.40.50.720">
    <property type="entry name" value="NAD(P)-binding Rossmann-like Domain"/>
    <property type="match status" value="1"/>
</dbReference>
<dbReference type="PANTHER" id="PTHR43818">
    <property type="entry name" value="BCDNA.GH03377"/>
    <property type="match status" value="1"/>
</dbReference>
<evidence type="ECO:0000256" key="1">
    <source>
        <dbReference type="ARBA" id="ARBA00023002"/>
    </source>
</evidence>
<feature type="domain" description="GFO/IDH/MocA-like oxidoreductase" evidence="3">
    <location>
        <begin position="131"/>
        <end position="276"/>
    </location>
</feature>
<organism evidence="4 5">
    <name type="scientific">Archangium minus</name>
    <dbReference type="NCBI Taxonomy" id="83450"/>
    <lineage>
        <taxon>Bacteria</taxon>
        <taxon>Pseudomonadati</taxon>
        <taxon>Myxococcota</taxon>
        <taxon>Myxococcia</taxon>
        <taxon>Myxococcales</taxon>
        <taxon>Cystobacterineae</taxon>
        <taxon>Archangiaceae</taxon>
        <taxon>Archangium</taxon>
    </lineage>
</organism>
<sequence length="376" mass="40212">MSKQLRVAIAGTGFIGRVHARSARLAGAHLVGVASSSPESARKAAQELGAERHFESAEALVTAPDVDVVHICTPNALHEPLALTALKAGKHVVCEKPLAMGLAGAQRLLDAARTHGRVATVPFVYRFYPTVREARTQVQSGATGPLRLLHGTYLQDWLASPDDWNWRVDPERGGDSRAFADIGSHWCDLVEFVSGHRITRVSARLSTTVAQRLARQAINAFAAGQGPGRPVTVSTEDVALVHFETHLGAVGSLVISQVSPGRKNRLWFELDGADAALAFDQEQPESLWVGRRSGPSLVLRDPSHLAAPAARLSPLPAGHPQGYHDCFDLFVADTYAAIAGGEPDGLPRFEDGVRAARITDAVLASARTQSWVEVPA</sequence>
<dbReference type="PANTHER" id="PTHR43818:SF11">
    <property type="entry name" value="BCDNA.GH03377"/>
    <property type="match status" value="1"/>
</dbReference>
<dbReference type="RefSeq" id="WP_395812383.1">
    <property type="nucleotide sequence ID" value="NZ_CP043494.1"/>
</dbReference>
<reference evidence="4 5" key="1">
    <citation type="submission" date="2019-08" db="EMBL/GenBank/DDBJ databases">
        <title>Archangium and Cystobacter genomes.</title>
        <authorList>
            <person name="Chen I.-C.K."/>
            <person name="Wielgoss S."/>
        </authorList>
    </citation>
    <scope>NUCLEOTIDE SEQUENCE [LARGE SCALE GENOMIC DNA]</scope>
    <source>
        <strain evidence="4 5">Cbm 6</strain>
    </source>
</reference>
<dbReference type="EMBL" id="CP043494">
    <property type="protein sequence ID" value="WNG52062.1"/>
    <property type="molecule type" value="Genomic_DNA"/>
</dbReference>
<keyword evidence="5" id="KW-1185">Reference proteome</keyword>
<dbReference type="SUPFAM" id="SSF55347">
    <property type="entry name" value="Glyceraldehyde-3-phosphate dehydrogenase-like, C-terminal domain"/>
    <property type="match status" value="1"/>
</dbReference>
<dbReference type="Pfam" id="PF01408">
    <property type="entry name" value="GFO_IDH_MocA"/>
    <property type="match status" value="1"/>
</dbReference>
<dbReference type="Gene3D" id="3.30.360.10">
    <property type="entry name" value="Dihydrodipicolinate Reductase, domain 2"/>
    <property type="match status" value="1"/>
</dbReference>
<dbReference type="Pfam" id="PF22725">
    <property type="entry name" value="GFO_IDH_MocA_C3"/>
    <property type="match status" value="1"/>
</dbReference>
<dbReference type="InterPro" id="IPR055170">
    <property type="entry name" value="GFO_IDH_MocA-like_dom"/>
</dbReference>
<dbReference type="InterPro" id="IPR000683">
    <property type="entry name" value="Gfo/Idh/MocA-like_OxRdtase_N"/>
</dbReference>
<proteinExistence type="predicted"/>
<accession>A0ABY9X9I8</accession>
<evidence type="ECO:0000259" key="2">
    <source>
        <dbReference type="Pfam" id="PF01408"/>
    </source>
</evidence>
<feature type="domain" description="Gfo/Idh/MocA-like oxidoreductase N-terminal" evidence="2">
    <location>
        <begin position="5"/>
        <end position="121"/>
    </location>
</feature>
<dbReference type="InterPro" id="IPR050463">
    <property type="entry name" value="Gfo/Idh/MocA_oxidrdct_glycsds"/>
</dbReference>
<evidence type="ECO:0000259" key="3">
    <source>
        <dbReference type="Pfam" id="PF22725"/>
    </source>
</evidence>
<evidence type="ECO:0000313" key="5">
    <source>
        <dbReference type="Proteomes" id="UP001611383"/>
    </source>
</evidence>
<protein>
    <submittedName>
        <fullName evidence="4">Gfo/Idh/MocA family oxidoreductase</fullName>
    </submittedName>
</protein>
<dbReference type="InterPro" id="IPR036291">
    <property type="entry name" value="NAD(P)-bd_dom_sf"/>
</dbReference>
<name>A0ABY9X9I8_9BACT</name>
<dbReference type="Proteomes" id="UP001611383">
    <property type="component" value="Chromosome"/>
</dbReference>
<keyword evidence="1" id="KW-0560">Oxidoreductase</keyword>
<dbReference type="SUPFAM" id="SSF51735">
    <property type="entry name" value="NAD(P)-binding Rossmann-fold domains"/>
    <property type="match status" value="1"/>
</dbReference>
<evidence type="ECO:0000313" key="4">
    <source>
        <dbReference type="EMBL" id="WNG52062.1"/>
    </source>
</evidence>
<gene>
    <name evidence="4" type="ORF">F0U60_54125</name>
</gene>